<protein>
    <submittedName>
        <fullName evidence="4">Glucan 1,4-alpha-glucosidase</fullName>
        <ecNumber evidence="4">3.2.1.3</ecNumber>
    </submittedName>
</protein>
<dbReference type="InterPro" id="IPR008928">
    <property type="entry name" value="6-hairpin_glycosidase_sf"/>
</dbReference>
<feature type="domain" description="GH15-like" evidence="2">
    <location>
        <begin position="379"/>
        <end position="678"/>
    </location>
</feature>
<feature type="region of interest" description="Disordered" evidence="1">
    <location>
        <begin position="1"/>
        <end position="31"/>
    </location>
</feature>
<evidence type="ECO:0000259" key="2">
    <source>
        <dbReference type="Pfam" id="PF00723"/>
    </source>
</evidence>
<keyword evidence="4" id="KW-0378">Hydrolase</keyword>
<dbReference type="SUPFAM" id="SSF74650">
    <property type="entry name" value="Galactose mutarotase-like"/>
    <property type="match status" value="1"/>
</dbReference>
<dbReference type="InterPro" id="IPR015220">
    <property type="entry name" value="Glucodextranase_N"/>
</dbReference>
<dbReference type="PANTHER" id="PTHR31616:SF0">
    <property type="entry name" value="GLUCAN 1,4-ALPHA-GLUCOSIDASE"/>
    <property type="match status" value="1"/>
</dbReference>
<sequence length="796" mass="87414">MDKLPPVSSPREAADHAPGKPGIPPTWSGGRKNAVGCSLGPSRLWFTLGRGIINEVYYPRVDLPQIRDLGFIIADGAGFWVEVKRLDEYTISQPEPGIPAYTLVHQHPRFTLTLRITPDPQRDVLLIECRLQGDESLRPYVLLAPRLGGTGKNNQAEVGRYRGRRVLWAEQGPFGLALAAVDIRQRDAWQELSVGFVGSSDGWQDFNRNGAMHWRYRQAGPGNVALTGGLPRDSVLALGFASSRESAATVALSALPRAFESPWQRQIKDWHNWHLNCGLRCALELDLPKALLDELKISAMVLRTHQDQIFTGAMIASLSIPWGETRNERGGYHLVWPRDLVESAGALMMLGADDKAREILRYLIATQLDDGHWYQNQWLGGKPYWQGTQLDEAAFPVLLAAELAARGALDGIEVSDMVSRALTFIGHNGPASDQDRWEENAGVNTFTLAICIAALVSGADFLKDPDRETALAIADFWNSRIESWTAVYDTALAKQHGVAGYYIRTAPPKAIMDEEAVSEQLPIKNRLQDPGLSAAEQISTDFLQLVRFGLRRADDPLIKDSVQIVDALLRVETPNGPAWYRYNGDGYGEHRDGSAFNGTGHGRPWPLLTGERGHYELLAGNDPLPYLGAMAAMAGRGGMLPEQVWDAEPIPARRLYPGRATGSAMPLVWAHAEFIKLAHSRAAGHPVDRLDTVWQRYAGQRPKASLAVWTPRAPIDTIFHGESLCICLPQPATIHFRIGDAQDADKIQTTPAGLGLHRTTLAVESLGIGESLHFTIDAGTVDGATGGSYRIEIVET</sequence>
<dbReference type="Gene3D" id="1.50.10.10">
    <property type="match status" value="1"/>
</dbReference>
<evidence type="ECO:0000313" key="4">
    <source>
        <dbReference type="EMBL" id="VAW82850.1"/>
    </source>
</evidence>
<dbReference type="AlphaFoldDB" id="A0A3B0Z1M8"/>
<dbReference type="Pfam" id="PF09137">
    <property type="entry name" value="Glucodextran_N"/>
    <property type="match status" value="1"/>
</dbReference>
<dbReference type="EMBL" id="UOFM01000494">
    <property type="protein sequence ID" value="VAW82850.1"/>
    <property type="molecule type" value="Genomic_DNA"/>
</dbReference>
<gene>
    <name evidence="4" type="ORF">MNBD_GAMMA14-650</name>
</gene>
<dbReference type="Pfam" id="PF00723">
    <property type="entry name" value="Glyco_hydro_15"/>
    <property type="match status" value="2"/>
</dbReference>
<evidence type="ECO:0000256" key="1">
    <source>
        <dbReference type="SAM" id="MobiDB-lite"/>
    </source>
</evidence>
<dbReference type="GO" id="GO:0030246">
    <property type="term" value="F:carbohydrate binding"/>
    <property type="evidence" value="ECO:0007669"/>
    <property type="project" value="InterPro"/>
</dbReference>
<accession>A0A3B0Z1M8</accession>
<feature type="domain" description="GH15-like" evidence="2">
    <location>
        <begin position="302"/>
        <end position="360"/>
    </location>
</feature>
<dbReference type="InterPro" id="IPR011013">
    <property type="entry name" value="Gal_mutarotase_sf_dom"/>
</dbReference>
<dbReference type="GO" id="GO:0004339">
    <property type="term" value="F:glucan 1,4-alpha-glucosidase activity"/>
    <property type="evidence" value="ECO:0007669"/>
    <property type="project" value="UniProtKB-EC"/>
</dbReference>
<dbReference type="InterPro" id="IPR011613">
    <property type="entry name" value="GH15-like"/>
</dbReference>
<reference evidence="4" key="1">
    <citation type="submission" date="2018-06" db="EMBL/GenBank/DDBJ databases">
        <authorList>
            <person name="Zhirakovskaya E."/>
        </authorList>
    </citation>
    <scope>NUCLEOTIDE SEQUENCE</scope>
</reference>
<organism evidence="4">
    <name type="scientific">hydrothermal vent metagenome</name>
    <dbReference type="NCBI Taxonomy" id="652676"/>
    <lineage>
        <taxon>unclassified sequences</taxon>
        <taxon>metagenomes</taxon>
        <taxon>ecological metagenomes</taxon>
    </lineage>
</organism>
<feature type="domain" description="Glucodextranase N-terminal" evidence="3">
    <location>
        <begin position="17"/>
        <end position="274"/>
    </location>
</feature>
<dbReference type="Gene3D" id="2.70.98.10">
    <property type="match status" value="1"/>
</dbReference>
<dbReference type="InterPro" id="IPR012341">
    <property type="entry name" value="6hp_glycosidase-like_sf"/>
</dbReference>
<dbReference type="GO" id="GO:0005975">
    <property type="term" value="P:carbohydrate metabolic process"/>
    <property type="evidence" value="ECO:0007669"/>
    <property type="project" value="InterPro"/>
</dbReference>
<dbReference type="SUPFAM" id="SSF48208">
    <property type="entry name" value="Six-hairpin glycosidases"/>
    <property type="match status" value="1"/>
</dbReference>
<dbReference type="InterPro" id="IPR014718">
    <property type="entry name" value="GH-type_carb-bd"/>
</dbReference>
<keyword evidence="4" id="KW-0326">Glycosidase</keyword>
<dbReference type="PANTHER" id="PTHR31616">
    <property type="entry name" value="TREHALASE"/>
    <property type="match status" value="1"/>
</dbReference>
<dbReference type="CDD" id="cd07430">
    <property type="entry name" value="GH15_N"/>
    <property type="match status" value="1"/>
</dbReference>
<proteinExistence type="predicted"/>
<dbReference type="EC" id="3.2.1.3" evidence="4"/>
<evidence type="ECO:0000259" key="3">
    <source>
        <dbReference type="Pfam" id="PF09137"/>
    </source>
</evidence>
<name>A0A3B0Z1M8_9ZZZZ</name>